<organism evidence="1 2">
    <name type="scientific">Pseudanabaena frigida</name>
    <dbReference type="NCBI Taxonomy" id="945775"/>
    <lineage>
        <taxon>Bacteria</taxon>
        <taxon>Bacillati</taxon>
        <taxon>Cyanobacteriota</taxon>
        <taxon>Cyanophyceae</taxon>
        <taxon>Pseudanabaenales</taxon>
        <taxon>Pseudanabaenaceae</taxon>
        <taxon>Pseudanabaena</taxon>
    </lineage>
</organism>
<dbReference type="AlphaFoldDB" id="A0A2W4WIU2"/>
<reference evidence="1 2" key="1">
    <citation type="submission" date="2018-04" db="EMBL/GenBank/DDBJ databases">
        <authorList>
            <person name="Go L.Y."/>
            <person name="Mitchell J.A."/>
        </authorList>
    </citation>
    <scope>NUCLEOTIDE SEQUENCE [LARGE SCALE GENOMIC DNA]</scope>
    <source>
        <strain evidence="1">ULC066bin1</strain>
    </source>
</reference>
<reference evidence="1 2" key="2">
    <citation type="submission" date="2018-06" db="EMBL/GenBank/DDBJ databases">
        <title>Metagenomic assembly of (sub)arctic Cyanobacteria and their associated microbiome from non-axenic cultures.</title>
        <authorList>
            <person name="Baurain D."/>
        </authorList>
    </citation>
    <scope>NUCLEOTIDE SEQUENCE [LARGE SCALE GENOMIC DNA]</scope>
    <source>
        <strain evidence="1">ULC066bin1</strain>
    </source>
</reference>
<evidence type="ECO:0000313" key="2">
    <source>
        <dbReference type="Proteomes" id="UP000249467"/>
    </source>
</evidence>
<accession>A0A2W4WIU2</accession>
<comment type="caution">
    <text evidence="1">The sequence shown here is derived from an EMBL/GenBank/DDBJ whole genome shotgun (WGS) entry which is preliminary data.</text>
</comment>
<gene>
    <name evidence="1" type="ORF">DCF19_00790</name>
</gene>
<evidence type="ECO:0000313" key="1">
    <source>
        <dbReference type="EMBL" id="PZO45063.1"/>
    </source>
</evidence>
<dbReference type="EMBL" id="QBML01000001">
    <property type="protein sequence ID" value="PZO45063.1"/>
    <property type="molecule type" value="Genomic_DNA"/>
</dbReference>
<proteinExistence type="predicted"/>
<name>A0A2W4WIU2_9CYAN</name>
<sequence>MSTNRPTVFAEELANELDKIPEQYWSNLLQIIRLFRESVTPASDIHSKNPAIVEVVEDLGLVHAMLEVKDEKPLSRQKALAEMERE</sequence>
<dbReference type="Pfam" id="PF18506">
    <property type="entry name" value="RelB-like"/>
    <property type="match status" value="1"/>
</dbReference>
<dbReference type="InterPro" id="IPR049537">
    <property type="entry name" value="RelB-like"/>
</dbReference>
<protein>
    <submittedName>
        <fullName evidence="1">Uncharacterized protein</fullName>
    </submittedName>
</protein>
<dbReference type="Proteomes" id="UP000249467">
    <property type="component" value="Unassembled WGS sequence"/>
</dbReference>